<keyword evidence="3 5" id="KW-1133">Transmembrane helix</keyword>
<name>A0A1M6F868_9CLOT</name>
<comment type="subcellular location">
    <subcellularLocation>
        <location evidence="1">Membrane</location>
        <topology evidence="1">Multi-pass membrane protein</topology>
    </subcellularLocation>
</comment>
<feature type="transmembrane region" description="Helical" evidence="5">
    <location>
        <begin position="33"/>
        <end position="54"/>
    </location>
</feature>
<sequence>MKKIKIITPENIEIEYTLADLGSRMAAAVIDTLIKDLIILAMVIGLLISLYYAPHFWEENYGWIIGISLIVFVLISYGYFLVAELKMNGRTPGKKILKLRTIRNNGEPITFKHSALRNLFKIFIDSYGIGVALIYLNKDHKRIGDFVASTMVIAEEEKTAPITLESIQTSNEQLSYYITPEENRLIRDYFERKNTMDDYYKTQQSLKEYFTKKFESLGILEEGQDFINKI</sequence>
<accession>A0A1M6F868</accession>
<proteinExistence type="predicted"/>
<dbReference type="OrthoDB" id="9787732at2"/>
<organism evidence="7 8">
    <name type="scientific">Clostridium amylolyticum</name>
    <dbReference type="NCBI Taxonomy" id="1121298"/>
    <lineage>
        <taxon>Bacteria</taxon>
        <taxon>Bacillati</taxon>
        <taxon>Bacillota</taxon>
        <taxon>Clostridia</taxon>
        <taxon>Eubacteriales</taxon>
        <taxon>Clostridiaceae</taxon>
        <taxon>Clostridium</taxon>
    </lineage>
</organism>
<feature type="transmembrane region" description="Helical" evidence="5">
    <location>
        <begin position="60"/>
        <end position="82"/>
    </location>
</feature>
<dbReference type="PANTHER" id="PTHR38480:SF1">
    <property type="entry name" value="SLR0254 PROTEIN"/>
    <property type="match status" value="1"/>
</dbReference>
<evidence type="ECO:0000256" key="2">
    <source>
        <dbReference type="ARBA" id="ARBA00022692"/>
    </source>
</evidence>
<dbReference type="InterPro" id="IPR010432">
    <property type="entry name" value="RDD"/>
</dbReference>
<evidence type="ECO:0000256" key="3">
    <source>
        <dbReference type="ARBA" id="ARBA00022989"/>
    </source>
</evidence>
<dbReference type="Proteomes" id="UP000184080">
    <property type="component" value="Unassembled WGS sequence"/>
</dbReference>
<reference evidence="7 8" key="1">
    <citation type="submission" date="2016-11" db="EMBL/GenBank/DDBJ databases">
        <authorList>
            <person name="Jaros S."/>
            <person name="Januszkiewicz K."/>
            <person name="Wedrychowicz H."/>
        </authorList>
    </citation>
    <scope>NUCLEOTIDE SEQUENCE [LARGE SCALE GENOMIC DNA]</scope>
    <source>
        <strain evidence="7 8">DSM 21864</strain>
    </source>
</reference>
<dbReference type="GO" id="GO:0016020">
    <property type="term" value="C:membrane"/>
    <property type="evidence" value="ECO:0007669"/>
    <property type="project" value="UniProtKB-SubCell"/>
</dbReference>
<dbReference type="EMBL" id="FQZO01000002">
    <property type="protein sequence ID" value="SHI93789.1"/>
    <property type="molecule type" value="Genomic_DNA"/>
</dbReference>
<evidence type="ECO:0000259" key="6">
    <source>
        <dbReference type="Pfam" id="PF06271"/>
    </source>
</evidence>
<protein>
    <submittedName>
        <fullName evidence="7">Uncharacterized membrane protein YckC, RDD family</fullName>
    </submittedName>
</protein>
<dbReference type="Pfam" id="PF06271">
    <property type="entry name" value="RDD"/>
    <property type="match status" value="1"/>
</dbReference>
<gene>
    <name evidence="7" type="ORF">SAMN05444401_1838</name>
</gene>
<keyword evidence="4 5" id="KW-0472">Membrane</keyword>
<dbReference type="PANTHER" id="PTHR38480">
    <property type="entry name" value="SLR0254 PROTEIN"/>
    <property type="match status" value="1"/>
</dbReference>
<evidence type="ECO:0000256" key="1">
    <source>
        <dbReference type="ARBA" id="ARBA00004141"/>
    </source>
</evidence>
<keyword evidence="2 5" id="KW-0812">Transmembrane</keyword>
<evidence type="ECO:0000313" key="8">
    <source>
        <dbReference type="Proteomes" id="UP000184080"/>
    </source>
</evidence>
<evidence type="ECO:0000256" key="5">
    <source>
        <dbReference type="SAM" id="Phobius"/>
    </source>
</evidence>
<keyword evidence="8" id="KW-1185">Reference proteome</keyword>
<evidence type="ECO:0000256" key="4">
    <source>
        <dbReference type="ARBA" id="ARBA00023136"/>
    </source>
</evidence>
<dbReference type="RefSeq" id="WP_073005719.1">
    <property type="nucleotide sequence ID" value="NZ_FQZO01000002.1"/>
</dbReference>
<evidence type="ECO:0000313" key="7">
    <source>
        <dbReference type="EMBL" id="SHI93789.1"/>
    </source>
</evidence>
<feature type="domain" description="RDD" evidence="6">
    <location>
        <begin position="19"/>
        <end position="148"/>
    </location>
</feature>
<dbReference type="AlphaFoldDB" id="A0A1M6F868"/>
<dbReference type="STRING" id="1121298.SAMN05444401_1838"/>